<dbReference type="SUPFAM" id="SSF48403">
    <property type="entry name" value="Ankyrin repeat"/>
    <property type="match status" value="1"/>
</dbReference>
<feature type="repeat" description="ANK" evidence="3">
    <location>
        <begin position="248"/>
        <end position="269"/>
    </location>
</feature>
<gene>
    <name evidence="4" type="ORF">PAXINDRAFT_88070</name>
</gene>
<dbReference type="PRINTS" id="PR01415">
    <property type="entry name" value="ANKYRIN"/>
</dbReference>
<organism evidence="4 5">
    <name type="scientific">Paxillus involutus ATCC 200175</name>
    <dbReference type="NCBI Taxonomy" id="664439"/>
    <lineage>
        <taxon>Eukaryota</taxon>
        <taxon>Fungi</taxon>
        <taxon>Dikarya</taxon>
        <taxon>Basidiomycota</taxon>
        <taxon>Agaricomycotina</taxon>
        <taxon>Agaricomycetes</taxon>
        <taxon>Agaricomycetidae</taxon>
        <taxon>Boletales</taxon>
        <taxon>Paxilineae</taxon>
        <taxon>Paxillaceae</taxon>
        <taxon>Paxillus</taxon>
    </lineage>
</organism>
<dbReference type="HOGENOM" id="CLU_644202_0_0_1"/>
<dbReference type="PANTHER" id="PTHR24166:SF48">
    <property type="entry name" value="PROTEIN VAPYRIN"/>
    <property type="match status" value="1"/>
</dbReference>
<evidence type="ECO:0008006" key="6">
    <source>
        <dbReference type="Google" id="ProtNLM"/>
    </source>
</evidence>
<protein>
    <recommendedName>
        <fullName evidence="6">Ankyrin</fullName>
    </recommendedName>
</protein>
<dbReference type="InterPro" id="IPR036770">
    <property type="entry name" value="Ankyrin_rpt-contain_sf"/>
</dbReference>
<evidence type="ECO:0000256" key="2">
    <source>
        <dbReference type="ARBA" id="ARBA00023043"/>
    </source>
</evidence>
<accession>A0A0C9TMK5</accession>
<keyword evidence="2 3" id="KW-0040">ANK repeat</keyword>
<evidence type="ECO:0000256" key="1">
    <source>
        <dbReference type="ARBA" id="ARBA00022737"/>
    </source>
</evidence>
<dbReference type="AlphaFoldDB" id="A0A0C9TMK5"/>
<reference evidence="5" key="2">
    <citation type="submission" date="2015-01" db="EMBL/GenBank/DDBJ databases">
        <title>Evolutionary Origins and Diversification of the Mycorrhizal Mutualists.</title>
        <authorList>
            <consortium name="DOE Joint Genome Institute"/>
            <consortium name="Mycorrhizal Genomics Consortium"/>
            <person name="Kohler A."/>
            <person name="Kuo A."/>
            <person name="Nagy L.G."/>
            <person name="Floudas D."/>
            <person name="Copeland A."/>
            <person name="Barry K.W."/>
            <person name="Cichocki N."/>
            <person name="Veneault-Fourrey C."/>
            <person name="LaButti K."/>
            <person name="Lindquist E.A."/>
            <person name="Lipzen A."/>
            <person name="Lundell T."/>
            <person name="Morin E."/>
            <person name="Murat C."/>
            <person name="Riley R."/>
            <person name="Ohm R."/>
            <person name="Sun H."/>
            <person name="Tunlid A."/>
            <person name="Henrissat B."/>
            <person name="Grigoriev I.V."/>
            <person name="Hibbett D.S."/>
            <person name="Martin F."/>
        </authorList>
    </citation>
    <scope>NUCLEOTIDE SEQUENCE [LARGE SCALE GENOMIC DNA]</scope>
    <source>
        <strain evidence="5">ATCC 200175</strain>
    </source>
</reference>
<dbReference type="InterPro" id="IPR050889">
    <property type="entry name" value="Dendritic_Spine_Reg/Scaffold"/>
</dbReference>
<dbReference type="OrthoDB" id="2647035at2759"/>
<name>A0A0C9TMK5_PAXIN</name>
<evidence type="ECO:0000313" key="5">
    <source>
        <dbReference type="Proteomes" id="UP000053647"/>
    </source>
</evidence>
<dbReference type="Gene3D" id="1.25.40.20">
    <property type="entry name" value="Ankyrin repeat-containing domain"/>
    <property type="match status" value="5"/>
</dbReference>
<dbReference type="SMART" id="SM00248">
    <property type="entry name" value="ANK"/>
    <property type="match status" value="10"/>
</dbReference>
<dbReference type="PANTHER" id="PTHR24166">
    <property type="entry name" value="ROLLING PEBBLES, ISOFORM B"/>
    <property type="match status" value="1"/>
</dbReference>
<keyword evidence="1" id="KW-0677">Repeat</keyword>
<feature type="repeat" description="ANK" evidence="3">
    <location>
        <begin position="350"/>
        <end position="372"/>
    </location>
</feature>
<dbReference type="Proteomes" id="UP000053647">
    <property type="component" value="Unassembled WGS sequence"/>
</dbReference>
<feature type="repeat" description="ANK" evidence="3">
    <location>
        <begin position="178"/>
        <end position="210"/>
    </location>
</feature>
<evidence type="ECO:0000313" key="4">
    <source>
        <dbReference type="EMBL" id="KIJ09012.1"/>
    </source>
</evidence>
<reference evidence="4 5" key="1">
    <citation type="submission" date="2014-06" db="EMBL/GenBank/DDBJ databases">
        <authorList>
            <consortium name="DOE Joint Genome Institute"/>
            <person name="Kuo A."/>
            <person name="Kohler A."/>
            <person name="Nagy L.G."/>
            <person name="Floudas D."/>
            <person name="Copeland A."/>
            <person name="Barry K.W."/>
            <person name="Cichocki N."/>
            <person name="Veneault-Fourrey C."/>
            <person name="LaButti K."/>
            <person name="Lindquist E.A."/>
            <person name="Lipzen A."/>
            <person name="Lundell T."/>
            <person name="Morin E."/>
            <person name="Murat C."/>
            <person name="Sun H."/>
            <person name="Tunlid A."/>
            <person name="Henrissat B."/>
            <person name="Grigoriev I.V."/>
            <person name="Hibbett D.S."/>
            <person name="Martin F."/>
            <person name="Nordberg H.P."/>
            <person name="Cantor M.N."/>
            <person name="Hua S.X."/>
        </authorList>
    </citation>
    <scope>NUCLEOTIDE SEQUENCE [LARGE SCALE GENOMIC DNA]</scope>
    <source>
        <strain evidence="4 5">ATCC 200175</strain>
    </source>
</reference>
<keyword evidence="5" id="KW-1185">Reference proteome</keyword>
<feature type="repeat" description="ANK" evidence="3">
    <location>
        <begin position="109"/>
        <end position="130"/>
    </location>
</feature>
<dbReference type="InterPro" id="IPR002110">
    <property type="entry name" value="Ankyrin_rpt"/>
</dbReference>
<proteinExistence type="predicted"/>
<sequence>MFYILVRFAPVSLLERFLDFGATLPKNGTNPLLYATYYGKTLHAQTLLVQGICVNTQGWVCYASRQMLPLEAAVIHEHHELVDLFLAEGSQMAHLLIDAGCNPSLCNSHGKTPLHVAAVNGHTAVIEYLLTLEDIHVLAFNGDSVLHAIMDHSDGHECLEMAYLLIDAGCNPSLCNSHGKTPIHVAVVNGHTAIIQKLIAKGADIHVLASNGNSLLHVIMDHSDGHECLEMAHLLIDAGCNPSLCNSHGETPLHVAAANGHISVIEYLLTLDIPFPDDILFLVMEVYELVPLEIMRRLIAKGANVHVLASNADNLLHVAIFDYKFNRCQCLKVTKLLIDAGCDPCLSNSNGETPIHGAVAGGYINVVEYLLSMNIPLPHDILLSAMEADQDQVELIHMLIDKGADVHILTSNGDSLLHVFISLYGS</sequence>
<dbReference type="PROSITE" id="PS50297">
    <property type="entry name" value="ANK_REP_REGION"/>
    <property type="match status" value="4"/>
</dbReference>
<dbReference type="EMBL" id="KN819520">
    <property type="protein sequence ID" value="KIJ09012.1"/>
    <property type="molecule type" value="Genomic_DNA"/>
</dbReference>
<dbReference type="PROSITE" id="PS50088">
    <property type="entry name" value="ANK_REPEAT"/>
    <property type="match status" value="4"/>
</dbReference>
<dbReference type="Pfam" id="PF12796">
    <property type="entry name" value="Ank_2"/>
    <property type="match status" value="3"/>
</dbReference>
<evidence type="ECO:0000256" key="3">
    <source>
        <dbReference type="PROSITE-ProRule" id="PRU00023"/>
    </source>
</evidence>